<name>A0A0A0LJH7_CUCSA</name>
<dbReference type="EMBL" id="CM002924">
    <property type="protein sequence ID" value="KGN60191.1"/>
    <property type="molecule type" value="Genomic_DNA"/>
</dbReference>
<evidence type="ECO:0000313" key="1">
    <source>
        <dbReference type="EMBL" id="KGN60191.1"/>
    </source>
</evidence>
<dbReference type="Proteomes" id="UP000029981">
    <property type="component" value="Chromosome 3"/>
</dbReference>
<sequence>MKLCYTPSPSLPMLSFPITQPYLTNPFPQSQPFIPIIVLIPWVSPVSDPLRRNHNRPSVRHIGHNEIHQDILAVTLHIDNSPHVGHRRSTSTRILEQILRLQNHQFRQYD</sequence>
<proteinExistence type="predicted"/>
<reference evidence="1 2" key="4">
    <citation type="journal article" date="2011" name="BMC Genomics">
        <title>RNA-Seq improves annotation of protein-coding genes in the cucumber genome.</title>
        <authorList>
            <person name="Li Z."/>
            <person name="Zhang Z."/>
            <person name="Yan P."/>
            <person name="Huang S."/>
            <person name="Fei Z."/>
            <person name="Lin K."/>
        </authorList>
    </citation>
    <scope>NUCLEOTIDE SEQUENCE [LARGE SCALE GENOMIC DNA]</scope>
    <source>
        <strain evidence="2">cv. 9930</strain>
    </source>
</reference>
<dbReference type="Gramene" id="KGN60191">
    <property type="protein sequence ID" value="KGN60191"/>
    <property type="gene ID" value="Csa_3G883015"/>
</dbReference>
<accession>A0A0A0LJH7</accession>
<protein>
    <submittedName>
        <fullName evidence="1">Uncharacterized protein</fullName>
    </submittedName>
</protein>
<reference evidence="1 2" key="3">
    <citation type="journal article" date="2010" name="BMC Genomics">
        <title>Transcriptome sequencing and comparative analysis of cucumber flowers with different sex types.</title>
        <authorList>
            <person name="Guo S."/>
            <person name="Zheng Y."/>
            <person name="Joung J.G."/>
            <person name="Liu S."/>
            <person name="Zhang Z."/>
            <person name="Crasta O.R."/>
            <person name="Sobral B.W."/>
            <person name="Xu Y."/>
            <person name="Huang S."/>
            <person name="Fei Z."/>
        </authorList>
    </citation>
    <scope>NUCLEOTIDE SEQUENCE [LARGE SCALE GENOMIC DNA]</scope>
    <source>
        <strain evidence="2">cv. 9930</strain>
    </source>
</reference>
<gene>
    <name evidence="1" type="ORF">Csa_3G883015</name>
</gene>
<reference evidence="1 2" key="2">
    <citation type="journal article" date="2009" name="PLoS ONE">
        <title>An integrated genetic and cytogenetic map of the cucumber genome.</title>
        <authorList>
            <person name="Ren Y."/>
            <person name="Zhang Z."/>
            <person name="Liu J."/>
            <person name="Staub J.E."/>
            <person name="Han Y."/>
            <person name="Cheng Z."/>
            <person name="Li X."/>
            <person name="Lu J."/>
            <person name="Miao H."/>
            <person name="Kang H."/>
            <person name="Xie B."/>
            <person name="Gu X."/>
            <person name="Wang X."/>
            <person name="Du Y."/>
            <person name="Jin W."/>
            <person name="Huang S."/>
        </authorList>
    </citation>
    <scope>NUCLEOTIDE SEQUENCE [LARGE SCALE GENOMIC DNA]</scope>
    <source>
        <strain evidence="2">cv. 9930</strain>
    </source>
</reference>
<organism evidence="1 2">
    <name type="scientific">Cucumis sativus</name>
    <name type="common">Cucumber</name>
    <dbReference type="NCBI Taxonomy" id="3659"/>
    <lineage>
        <taxon>Eukaryota</taxon>
        <taxon>Viridiplantae</taxon>
        <taxon>Streptophyta</taxon>
        <taxon>Embryophyta</taxon>
        <taxon>Tracheophyta</taxon>
        <taxon>Spermatophyta</taxon>
        <taxon>Magnoliopsida</taxon>
        <taxon>eudicotyledons</taxon>
        <taxon>Gunneridae</taxon>
        <taxon>Pentapetalae</taxon>
        <taxon>rosids</taxon>
        <taxon>fabids</taxon>
        <taxon>Cucurbitales</taxon>
        <taxon>Cucurbitaceae</taxon>
        <taxon>Benincaseae</taxon>
        <taxon>Cucumis</taxon>
    </lineage>
</organism>
<keyword evidence="2" id="KW-1185">Reference proteome</keyword>
<dbReference type="AlphaFoldDB" id="A0A0A0LJH7"/>
<reference evidence="1 2" key="1">
    <citation type="journal article" date="2009" name="Nat. Genet.">
        <title>The genome of the cucumber, Cucumis sativus L.</title>
        <authorList>
            <person name="Huang S."/>
            <person name="Li R."/>
            <person name="Zhang Z."/>
            <person name="Li L."/>
            <person name="Gu X."/>
            <person name="Fan W."/>
            <person name="Lucas W.J."/>
            <person name="Wang X."/>
            <person name="Xie B."/>
            <person name="Ni P."/>
            <person name="Ren Y."/>
            <person name="Zhu H."/>
            <person name="Li J."/>
            <person name="Lin K."/>
            <person name="Jin W."/>
            <person name="Fei Z."/>
            <person name="Li G."/>
            <person name="Staub J."/>
            <person name="Kilian A."/>
            <person name="van der Vossen E.A."/>
            <person name="Wu Y."/>
            <person name="Guo J."/>
            <person name="He J."/>
            <person name="Jia Z."/>
            <person name="Ren Y."/>
            <person name="Tian G."/>
            <person name="Lu Y."/>
            <person name="Ruan J."/>
            <person name="Qian W."/>
            <person name="Wang M."/>
            <person name="Huang Q."/>
            <person name="Li B."/>
            <person name="Xuan Z."/>
            <person name="Cao J."/>
            <person name="Asan"/>
            <person name="Wu Z."/>
            <person name="Zhang J."/>
            <person name="Cai Q."/>
            <person name="Bai Y."/>
            <person name="Zhao B."/>
            <person name="Han Y."/>
            <person name="Li Y."/>
            <person name="Li X."/>
            <person name="Wang S."/>
            <person name="Shi Q."/>
            <person name="Liu S."/>
            <person name="Cho W.K."/>
            <person name="Kim J.Y."/>
            <person name="Xu Y."/>
            <person name="Heller-Uszynska K."/>
            <person name="Miao H."/>
            <person name="Cheng Z."/>
            <person name="Zhang S."/>
            <person name="Wu J."/>
            <person name="Yang Y."/>
            <person name="Kang H."/>
            <person name="Li M."/>
            <person name="Liang H."/>
            <person name="Ren X."/>
            <person name="Shi Z."/>
            <person name="Wen M."/>
            <person name="Jian M."/>
            <person name="Yang H."/>
            <person name="Zhang G."/>
            <person name="Yang Z."/>
            <person name="Chen R."/>
            <person name="Liu S."/>
            <person name="Li J."/>
            <person name="Ma L."/>
            <person name="Liu H."/>
            <person name="Zhou Y."/>
            <person name="Zhao J."/>
            <person name="Fang X."/>
            <person name="Li G."/>
            <person name="Fang L."/>
            <person name="Li Y."/>
            <person name="Liu D."/>
            <person name="Zheng H."/>
            <person name="Zhang Y."/>
            <person name="Qin N."/>
            <person name="Li Z."/>
            <person name="Yang G."/>
            <person name="Yang S."/>
            <person name="Bolund L."/>
            <person name="Kristiansen K."/>
            <person name="Zheng H."/>
            <person name="Li S."/>
            <person name="Zhang X."/>
            <person name="Yang H."/>
            <person name="Wang J."/>
            <person name="Sun R."/>
            <person name="Zhang B."/>
            <person name="Jiang S."/>
            <person name="Wang J."/>
            <person name="Du Y."/>
            <person name="Li S."/>
        </authorList>
    </citation>
    <scope>NUCLEOTIDE SEQUENCE [LARGE SCALE GENOMIC DNA]</scope>
    <source>
        <strain evidence="2">cv. 9930</strain>
    </source>
</reference>
<evidence type="ECO:0000313" key="2">
    <source>
        <dbReference type="Proteomes" id="UP000029981"/>
    </source>
</evidence>